<organism evidence="2 3">
    <name type="scientific">Parathielavia hyrcaniae</name>
    <dbReference type="NCBI Taxonomy" id="113614"/>
    <lineage>
        <taxon>Eukaryota</taxon>
        <taxon>Fungi</taxon>
        <taxon>Dikarya</taxon>
        <taxon>Ascomycota</taxon>
        <taxon>Pezizomycotina</taxon>
        <taxon>Sordariomycetes</taxon>
        <taxon>Sordariomycetidae</taxon>
        <taxon>Sordariales</taxon>
        <taxon>Chaetomiaceae</taxon>
        <taxon>Parathielavia</taxon>
    </lineage>
</organism>
<sequence>MTSSTLFYTTPSLQRDRRQYVCRTWPKVRRSCLGPHPQEANSFNQHFKALHKPTRMATRPISCSAGTAAATTRRMLLGPRRPTPLPTTRTTVASFPIHSPSTSTAARTITSSTTTAINQPHRITTQQPLQRRAPPITAQTTRTYHSHDHPPPPGPFTPAEASLLSAAYAHVPAHGFTPSALALGARDTGLLDISPSILPDGDGSFSLIRWHLHVQKRALLKEEKLGGGGVHGGGGTMMTVEDKVEALAWARLRGNETAGVVGRWQEVCTMQCPLFVSRRSLLCCVVNEYTGDE</sequence>
<reference evidence="2" key="1">
    <citation type="journal article" date="2023" name="Mol. Phylogenet. Evol.">
        <title>Genome-scale phylogeny and comparative genomics of the fungal order Sordariales.</title>
        <authorList>
            <person name="Hensen N."/>
            <person name="Bonometti L."/>
            <person name="Westerberg I."/>
            <person name="Brannstrom I.O."/>
            <person name="Guillou S."/>
            <person name="Cros-Aarteil S."/>
            <person name="Calhoun S."/>
            <person name="Haridas S."/>
            <person name="Kuo A."/>
            <person name="Mondo S."/>
            <person name="Pangilinan J."/>
            <person name="Riley R."/>
            <person name="LaButti K."/>
            <person name="Andreopoulos B."/>
            <person name="Lipzen A."/>
            <person name="Chen C."/>
            <person name="Yan M."/>
            <person name="Daum C."/>
            <person name="Ng V."/>
            <person name="Clum A."/>
            <person name="Steindorff A."/>
            <person name="Ohm R.A."/>
            <person name="Martin F."/>
            <person name="Silar P."/>
            <person name="Natvig D.O."/>
            <person name="Lalanne C."/>
            <person name="Gautier V."/>
            <person name="Ament-Velasquez S.L."/>
            <person name="Kruys A."/>
            <person name="Hutchinson M.I."/>
            <person name="Powell A.J."/>
            <person name="Barry K."/>
            <person name="Miller A.N."/>
            <person name="Grigoriev I.V."/>
            <person name="Debuchy R."/>
            <person name="Gladieux P."/>
            <person name="Hiltunen Thoren M."/>
            <person name="Johannesson H."/>
        </authorList>
    </citation>
    <scope>NUCLEOTIDE SEQUENCE</scope>
    <source>
        <strain evidence="2">CBS 757.83</strain>
    </source>
</reference>
<accession>A0AAN6Q2T6</accession>
<proteinExistence type="predicted"/>
<gene>
    <name evidence="2" type="ORF">N658DRAFT_149474</name>
</gene>
<protein>
    <submittedName>
        <fullName evidence="2">Uncharacterized protein</fullName>
    </submittedName>
</protein>
<evidence type="ECO:0000313" key="3">
    <source>
        <dbReference type="Proteomes" id="UP001305647"/>
    </source>
</evidence>
<name>A0AAN6Q2T6_9PEZI</name>
<dbReference type="Proteomes" id="UP001305647">
    <property type="component" value="Unassembled WGS sequence"/>
</dbReference>
<dbReference type="EMBL" id="MU863645">
    <property type="protein sequence ID" value="KAK4099922.1"/>
    <property type="molecule type" value="Genomic_DNA"/>
</dbReference>
<evidence type="ECO:0000313" key="2">
    <source>
        <dbReference type="EMBL" id="KAK4099922.1"/>
    </source>
</evidence>
<comment type="caution">
    <text evidence="2">The sequence shown here is derived from an EMBL/GenBank/DDBJ whole genome shotgun (WGS) entry which is preliminary data.</text>
</comment>
<evidence type="ECO:0000256" key="1">
    <source>
        <dbReference type="SAM" id="MobiDB-lite"/>
    </source>
</evidence>
<dbReference type="AlphaFoldDB" id="A0AAN6Q2T6"/>
<keyword evidence="3" id="KW-1185">Reference proteome</keyword>
<feature type="region of interest" description="Disordered" evidence="1">
    <location>
        <begin position="78"/>
        <end position="106"/>
    </location>
</feature>
<reference evidence="2" key="2">
    <citation type="submission" date="2023-05" db="EMBL/GenBank/DDBJ databases">
        <authorList>
            <consortium name="Lawrence Berkeley National Laboratory"/>
            <person name="Steindorff A."/>
            <person name="Hensen N."/>
            <person name="Bonometti L."/>
            <person name="Westerberg I."/>
            <person name="Brannstrom I.O."/>
            <person name="Guillou S."/>
            <person name="Cros-Aarteil S."/>
            <person name="Calhoun S."/>
            <person name="Haridas S."/>
            <person name="Kuo A."/>
            <person name="Mondo S."/>
            <person name="Pangilinan J."/>
            <person name="Riley R."/>
            <person name="Labutti K."/>
            <person name="Andreopoulos B."/>
            <person name="Lipzen A."/>
            <person name="Chen C."/>
            <person name="Yanf M."/>
            <person name="Daum C."/>
            <person name="Ng V."/>
            <person name="Clum A."/>
            <person name="Ohm R."/>
            <person name="Martin F."/>
            <person name="Silar P."/>
            <person name="Natvig D."/>
            <person name="Lalanne C."/>
            <person name="Gautier V."/>
            <person name="Ament-Velasquez S.L."/>
            <person name="Kruys A."/>
            <person name="Hutchinson M.I."/>
            <person name="Powell A.J."/>
            <person name="Barry K."/>
            <person name="Miller A.N."/>
            <person name="Grigoriev I.V."/>
            <person name="Debuchy R."/>
            <person name="Gladieux P."/>
            <person name="Thoren M.H."/>
            <person name="Johannesson H."/>
        </authorList>
    </citation>
    <scope>NUCLEOTIDE SEQUENCE</scope>
    <source>
        <strain evidence="2">CBS 757.83</strain>
    </source>
</reference>
<feature type="compositionally biased region" description="Low complexity" evidence="1">
    <location>
        <begin position="78"/>
        <end position="91"/>
    </location>
</feature>